<evidence type="ECO:0000256" key="9">
    <source>
        <dbReference type="SAM" id="MobiDB-lite"/>
    </source>
</evidence>
<comment type="caution">
    <text evidence="11">The sequence shown here is derived from an EMBL/GenBank/DDBJ whole genome shotgun (WGS) entry which is preliminary data.</text>
</comment>
<dbReference type="PANTHER" id="PTHR11685">
    <property type="entry name" value="RBR FAMILY RING FINGER AND IBR DOMAIN-CONTAINING"/>
    <property type="match status" value="1"/>
</dbReference>
<keyword evidence="6" id="KW-0863">Zinc-finger</keyword>
<feature type="domain" description="RING-type" evidence="10">
    <location>
        <begin position="1"/>
        <end position="171"/>
    </location>
</feature>
<keyword evidence="3" id="KW-0808">Transferase</keyword>
<dbReference type="AlphaFoldDB" id="A0A7J6LJS2"/>
<dbReference type="GO" id="GO:0061630">
    <property type="term" value="F:ubiquitin protein ligase activity"/>
    <property type="evidence" value="ECO:0007669"/>
    <property type="project" value="UniProtKB-EC"/>
</dbReference>
<dbReference type="InterPro" id="IPR002867">
    <property type="entry name" value="IBR_dom"/>
</dbReference>
<evidence type="ECO:0000256" key="2">
    <source>
        <dbReference type="ARBA" id="ARBA00012251"/>
    </source>
</evidence>
<dbReference type="PROSITE" id="PS51873">
    <property type="entry name" value="TRIAD"/>
    <property type="match status" value="1"/>
</dbReference>
<feature type="compositionally biased region" description="Low complexity" evidence="9">
    <location>
        <begin position="369"/>
        <end position="379"/>
    </location>
</feature>
<feature type="region of interest" description="Disordered" evidence="9">
    <location>
        <begin position="367"/>
        <end position="388"/>
    </location>
</feature>
<proteinExistence type="predicted"/>
<evidence type="ECO:0000259" key="10">
    <source>
        <dbReference type="PROSITE" id="PS51873"/>
    </source>
</evidence>
<dbReference type="InterPro" id="IPR031127">
    <property type="entry name" value="E3_UB_ligase_RBR"/>
</dbReference>
<dbReference type="Pfam" id="PF01485">
    <property type="entry name" value="IBR"/>
    <property type="match status" value="1"/>
</dbReference>
<dbReference type="Proteomes" id="UP000591131">
    <property type="component" value="Unassembled WGS sequence"/>
</dbReference>
<sequence length="666" mass="76414">MDSTAAAEAIEDDDDAKGIWEKFLDFRFKHVFQTSDKKDGDFIECPHPGCEYAFLVENKNDMDSTCQCPLCKKSFCPKCYFIGGHTGMSYEAVEAAEQKEEEATDALAKDKGWRKCPVCGVIVSKEHGCNFMWCSSPQCRNKTNFCYVCGDKLTRDQHYSHFPKGPYENCCDKADLRQQQQKQQGVHVKHPAVGAGAAGAVANGVGGNEHVRRQRKVRGEIDRVKCVEREKTAMLKAYEDKLDRAKAFREGKRKECELKRSMSQKRQFNDWLKYLRDRGIRDDRDPVRKTRAIEKKIKEARDRRDKIYQAAVDRKYHRYGFNEDVIEDGMIPLQWDIVQTSTIHNDDIIDNINNHHQLVNEAIQRAIPSPSSSSSKYDSSGGGGIGTRLESSVKEVEQHLRQVPAALLLPAAALRSNEAKSVMEAQRAFSLAGSLRERLMLADNRREYIRSNKREGIRLRIEENETRRRAASGSRAKVGEQQWKAATISVIALPVYNTLKKEMKIEEDEEKLKRKEGYPTGIQMALDNFINMYQGVVSYMRDDRLCRRLRDQQQQQQQLMSHEKAVKYKTLCIRDRPDENDDDEGQKATRATAADTIRQEHLLWKKKHQYIDRTTREGSLVSGRLLPMRTRFGIIRGWHHNNTVCQQDEEGDSIAAIDKCITSECT</sequence>
<evidence type="ECO:0000256" key="4">
    <source>
        <dbReference type="ARBA" id="ARBA00022723"/>
    </source>
</evidence>
<keyword evidence="7" id="KW-0833">Ubl conjugation pathway</keyword>
<protein>
    <recommendedName>
        <fullName evidence="2">RBR-type E3 ubiquitin transferase</fullName>
        <ecNumber evidence="2">2.3.2.31</ecNumber>
    </recommendedName>
</protein>
<evidence type="ECO:0000256" key="5">
    <source>
        <dbReference type="ARBA" id="ARBA00022737"/>
    </source>
</evidence>
<evidence type="ECO:0000256" key="7">
    <source>
        <dbReference type="ARBA" id="ARBA00022786"/>
    </source>
</evidence>
<evidence type="ECO:0000256" key="3">
    <source>
        <dbReference type="ARBA" id="ARBA00022679"/>
    </source>
</evidence>
<dbReference type="GO" id="GO:0008270">
    <property type="term" value="F:zinc ion binding"/>
    <property type="evidence" value="ECO:0007669"/>
    <property type="project" value="UniProtKB-KW"/>
</dbReference>
<dbReference type="Pfam" id="PF26200">
    <property type="entry name" value="Rcat_RNF216"/>
    <property type="match status" value="1"/>
</dbReference>
<dbReference type="SUPFAM" id="SSF57850">
    <property type="entry name" value="RING/U-box"/>
    <property type="match status" value="1"/>
</dbReference>
<evidence type="ECO:0000313" key="12">
    <source>
        <dbReference type="Proteomes" id="UP000591131"/>
    </source>
</evidence>
<keyword evidence="12" id="KW-1185">Reference proteome</keyword>
<dbReference type="EMBL" id="JAAPAO010000449">
    <property type="protein sequence ID" value="KAF4659524.1"/>
    <property type="molecule type" value="Genomic_DNA"/>
</dbReference>
<evidence type="ECO:0000313" key="11">
    <source>
        <dbReference type="EMBL" id="KAF4659524.1"/>
    </source>
</evidence>
<dbReference type="OrthoDB" id="448148at2759"/>
<evidence type="ECO:0000256" key="6">
    <source>
        <dbReference type="ARBA" id="ARBA00022771"/>
    </source>
</evidence>
<gene>
    <name evidence="11" type="ORF">FOL47_007532</name>
</gene>
<comment type="catalytic activity">
    <reaction evidence="1">
        <text>[E2 ubiquitin-conjugating enzyme]-S-ubiquitinyl-L-cysteine + [acceptor protein]-L-lysine = [E2 ubiquitin-conjugating enzyme]-L-cysteine + [acceptor protein]-N(6)-ubiquitinyl-L-lysine.</text>
        <dbReference type="EC" id="2.3.2.31"/>
    </reaction>
</comment>
<organism evidence="11 12">
    <name type="scientific">Perkinsus chesapeaki</name>
    <name type="common">Clam parasite</name>
    <name type="synonym">Perkinsus andrewsi</name>
    <dbReference type="NCBI Taxonomy" id="330153"/>
    <lineage>
        <taxon>Eukaryota</taxon>
        <taxon>Sar</taxon>
        <taxon>Alveolata</taxon>
        <taxon>Perkinsozoa</taxon>
        <taxon>Perkinsea</taxon>
        <taxon>Perkinsida</taxon>
        <taxon>Perkinsidae</taxon>
        <taxon>Perkinsus</taxon>
    </lineage>
</organism>
<keyword evidence="5" id="KW-0677">Repeat</keyword>
<evidence type="ECO:0000256" key="8">
    <source>
        <dbReference type="ARBA" id="ARBA00022833"/>
    </source>
</evidence>
<keyword evidence="4" id="KW-0479">Metal-binding</keyword>
<keyword evidence="8" id="KW-0862">Zinc</keyword>
<name>A0A7J6LJS2_PERCH</name>
<dbReference type="InterPro" id="IPR044066">
    <property type="entry name" value="TRIAD_supradom"/>
</dbReference>
<dbReference type="Gene3D" id="1.20.120.1750">
    <property type="match status" value="1"/>
</dbReference>
<dbReference type="CDD" id="cd20335">
    <property type="entry name" value="BRcat_RBR"/>
    <property type="match status" value="1"/>
</dbReference>
<evidence type="ECO:0000256" key="1">
    <source>
        <dbReference type="ARBA" id="ARBA00001798"/>
    </source>
</evidence>
<dbReference type="GO" id="GO:0016567">
    <property type="term" value="P:protein ubiquitination"/>
    <property type="evidence" value="ECO:0007669"/>
    <property type="project" value="InterPro"/>
</dbReference>
<dbReference type="EC" id="2.3.2.31" evidence="2"/>
<reference evidence="11 12" key="1">
    <citation type="submission" date="2020-04" db="EMBL/GenBank/DDBJ databases">
        <title>Perkinsus chesapeaki whole genome sequence.</title>
        <authorList>
            <person name="Bogema D.R."/>
        </authorList>
    </citation>
    <scope>NUCLEOTIDE SEQUENCE [LARGE SCALE GENOMIC DNA]</scope>
    <source>
        <strain evidence="11">ATCC PRA-425</strain>
    </source>
</reference>
<accession>A0A7J6LJS2</accession>